<gene>
    <name evidence="1" type="ORF">LCGC14_1278570</name>
</gene>
<accession>A0A0F9LH67</accession>
<name>A0A0F9LH67_9ZZZZ</name>
<comment type="caution">
    <text evidence="1">The sequence shown here is derived from an EMBL/GenBank/DDBJ whole genome shotgun (WGS) entry which is preliminary data.</text>
</comment>
<protein>
    <recommendedName>
        <fullName evidence="2">CARDB domain-containing protein</fullName>
    </recommendedName>
</protein>
<dbReference type="EMBL" id="LAZR01007249">
    <property type="protein sequence ID" value="KKM86481.1"/>
    <property type="molecule type" value="Genomic_DNA"/>
</dbReference>
<sequence>MRKAIAALALVSAVLIGTIIGWGIDEQPVPDTFIFWGTTNIVASPLIVTEYELERESTEIVAVTVTVTNTDAGASHIGDIEVDVISGGVVYFGFAVIPSVPASGEDEDSVVVQVTLPTPAPVDGLTNVHFYLVDD</sequence>
<proteinExistence type="predicted"/>
<organism evidence="1">
    <name type="scientific">marine sediment metagenome</name>
    <dbReference type="NCBI Taxonomy" id="412755"/>
    <lineage>
        <taxon>unclassified sequences</taxon>
        <taxon>metagenomes</taxon>
        <taxon>ecological metagenomes</taxon>
    </lineage>
</organism>
<evidence type="ECO:0008006" key="2">
    <source>
        <dbReference type="Google" id="ProtNLM"/>
    </source>
</evidence>
<evidence type="ECO:0000313" key="1">
    <source>
        <dbReference type="EMBL" id="KKM86481.1"/>
    </source>
</evidence>
<dbReference type="AlphaFoldDB" id="A0A0F9LH67"/>
<reference evidence="1" key="1">
    <citation type="journal article" date="2015" name="Nature">
        <title>Complex archaea that bridge the gap between prokaryotes and eukaryotes.</title>
        <authorList>
            <person name="Spang A."/>
            <person name="Saw J.H."/>
            <person name="Jorgensen S.L."/>
            <person name="Zaremba-Niedzwiedzka K."/>
            <person name="Martijn J."/>
            <person name="Lind A.E."/>
            <person name="van Eijk R."/>
            <person name="Schleper C."/>
            <person name="Guy L."/>
            <person name="Ettema T.J."/>
        </authorList>
    </citation>
    <scope>NUCLEOTIDE SEQUENCE</scope>
</reference>